<comment type="caution">
    <text evidence="11">The sequence shown here is derived from an EMBL/GenBank/DDBJ whole genome shotgun (WGS) entry which is preliminary data.</text>
</comment>
<feature type="region of interest" description="Disordered" evidence="10">
    <location>
        <begin position="716"/>
        <end position="742"/>
    </location>
</feature>
<evidence type="ECO:0000256" key="2">
    <source>
        <dbReference type="ARBA" id="ARBA00008782"/>
    </source>
</evidence>
<evidence type="ECO:0000256" key="1">
    <source>
        <dbReference type="ARBA" id="ARBA00004123"/>
    </source>
</evidence>
<keyword evidence="5 9" id="KW-0010">Activator</keyword>
<evidence type="ECO:0000256" key="9">
    <source>
        <dbReference type="RuleBase" id="RU364142"/>
    </source>
</evidence>
<comment type="similarity">
    <text evidence="2 9">Belongs to the Mediator complex subunit 5 family.</text>
</comment>
<keyword evidence="7 9" id="KW-0539">Nucleus</keyword>
<comment type="function">
    <text evidence="9">Component of the Mediator complex, a coactivator involved in the regulated transcription of nearly all RNA polymerase II-dependent genes. Mediator functions as a bridge to convey information from gene-specific regulatory proteins to the basal RNA polymerase II transcription machinery. Mediator is recruited to promoters by direct interactions with regulatory proteins and serves as a scaffold for the assembly of a functional preinitiation complex with RNA polymerase II and the general transcription factors.</text>
</comment>
<gene>
    <name evidence="9" type="primary">MED5</name>
    <name evidence="11" type="ORF">HO173_010656</name>
</gene>
<dbReference type="OrthoDB" id="5322661at2759"/>
<dbReference type="InterPro" id="IPR014801">
    <property type="entry name" value="Mediator_Med5_fun"/>
</dbReference>
<evidence type="ECO:0000256" key="4">
    <source>
        <dbReference type="ARBA" id="ARBA00023015"/>
    </source>
</evidence>
<dbReference type="PANTHER" id="PTHR35784">
    <property type="entry name" value="MEDIATOR OF RNA POLYMERASE II TRANSCRIPTION SUBUNIT 5"/>
    <property type="match status" value="1"/>
</dbReference>
<evidence type="ECO:0000313" key="11">
    <source>
        <dbReference type="EMBL" id="KAF6231156.1"/>
    </source>
</evidence>
<dbReference type="GO" id="GO:0003712">
    <property type="term" value="F:transcription coregulator activity"/>
    <property type="evidence" value="ECO:0007669"/>
    <property type="project" value="InterPro"/>
</dbReference>
<dbReference type="EMBL" id="JACCJC010000060">
    <property type="protein sequence ID" value="KAF6231156.1"/>
    <property type="molecule type" value="Genomic_DNA"/>
</dbReference>
<keyword evidence="4 9" id="KW-0805">Transcription regulation</keyword>
<keyword evidence="6 9" id="KW-0804">Transcription</keyword>
<evidence type="ECO:0000313" key="12">
    <source>
        <dbReference type="Proteomes" id="UP000578531"/>
    </source>
</evidence>
<dbReference type="GO" id="GO:0006357">
    <property type="term" value="P:regulation of transcription by RNA polymerase II"/>
    <property type="evidence" value="ECO:0007669"/>
    <property type="project" value="InterPro"/>
</dbReference>
<dbReference type="AlphaFoldDB" id="A0A8H6FMA8"/>
<dbReference type="GO" id="GO:0016592">
    <property type="term" value="C:mediator complex"/>
    <property type="evidence" value="ECO:0007669"/>
    <property type="project" value="InterPro"/>
</dbReference>
<proteinExistence type="inferred from homology"/>
<comment type="subcellular location">
    <subcellularLocation>
        <location evidence="1 9">Nucleus</location>
    </subcellularLocation>
</comment>
<name>A0A8H6FMA8_9LECA</name>
<evidence type="ECO:0000256" key="7">
    <source>
        <dbReference type="ARBA" id="ARBA00023242"/>
    </source>
</evidence>
<dbReference type="Proteomes" id="UP000578531">
    <property type="component" value="Unassembled WGS sequence"/>
</dbReference>
<reference evidence="11 12" key="1">
    <citation type="journal article" date="2020" name="Genomics">
        <title>Complete, high-quality genomes from long-read metagenomic sequencing of two wolf lichen thalli reveals enigmatic genome architecture.</title>
        <authorList>
            <person name="McKenzie S.K."/>
            <person name="Walston R.F."/>
            <person name="Allen J.L."/>
        </authorList>
    </citation>
    <scope>NUCLEOTIDE SEQUENCE [LARGE SCALE GENOMIC DNA]</scope>
    <source>
        <strain evidence="11">WasteWater2</strain>
    </source>
</reference>
<evidence type="ECO:0000256" key="3">
    <source>
        <dbReference type="ARBA" id="ARBA00020628"/>
    </source>
</evidence>
<comment type="subunit">
    <text evidence="9">Component of the Mediator complex.</text>
</comment>
<dbReference type="PANTHER" id="PTHR35784:SF1">
    <property type="entry name" value="MEDIATOR OF RNA POLYMERASE II TRANSCRIPTION SUBUNIT 5"/>
    <property type="match status" value="1"/>
</dbReference>
<keyword evidence="12" id="KW-1185">Reference proteome</keyword>
<accession>A0A8H6FMA8</accession>
<organism evidence="11 12">
    <name type="scientific">Letharia columbiana</name>
    <dbReference type="NCBI Taxonomy" id="112416"/>
    <lineage>
        <taxon>Eukaryota</taxon>
        <taxon>Fungi</taxon>
        <taxon>Dikarya</taxon>
        <taxon>Ascomycota</taxon>
        <taxon>Pezizomycotina</taxon>
        <taxon>Lecanoromycetes</taxon>
        <taxon>OSLEUM clade</taxon>
        <taxon>Lecanoromycetidae</taxon>
        <taxon>Lecanorales</taxon>
        <taxon>Lecanorineae</taxon>
        <taxon>Parmeliaceae</taxon>
        <taxon>Letharia</taxon>
    </lineage>
</organism>
<evidence type="ECO:0000256" key="6">
    <source>
        <dbReference type="ARBA" id="ARBA00023163"/>
    </source>
</evidence>
<evidence type="ECO:0000256" key="8">
    <source>
        <dbReference type="ARBA" id="ARBA00031256"/>
    </source>
</evidence>
<dbReference type="Pfam" id="PF08689">
    <property type="entry name" value="Med5"/>
    <property type="match status" value="1"/>
</dbReference>
<evidence type="ECO:0000256" key="10">
    <source>
        <dbReference type="SAM" id="MobiDB-lite"/>
    </source>
</evidence>
<evidence type="ECO:0000256" key="5">
    <source>
        <dbReference type="ARBA" id="ARBA00023159"/>
    </source>
</evidence>
<sequence>MDPQIAMQDWHQSLGILDDVGLLSFQNNVLDNPPIPTRAGLYICLNAMLHDRPSFDDNTVIDFLNVRYKGDVSSLATDLILASFDVLANAMYRNESTRSINILRSFLVNKLPVFLQRSYAPLIFEPMTVEHCIRQALVRVDPPPSTSFAQMFDPLERNSLLSEARQEFLFACALHQLIPERIIEEILGDVPMQSLPASGRYSKEDLVSQCTTNSAKIDEYIGELENMEGNAGEIASALIEILHALCANNDTMTLKAVCNALCRRPTALDVIMLFTSSNHLLQPLCSTLDKWQDHEDQGEYQPVYDEFGSILLFVVLVQHRFGMQPDELGVEGSDSFVLKYIKHGSVSRSIDDLSEHENQLLGGWIKGLFETEGISDELMSMCKPQEFHLLVTTLFEQSMKACQANVLALETLRGGFEYLLEPFLLPSLIAGFTWFTNCLWETNDDSKHIDTVLPALQTLLKPPSMSHDSSTIHNAVLSVVAKPLSDSLSHVQRQYASRPDITPLLQVLNEHSQERQGTTALNELASWSTTQNGGLLAALRQTIRSLIPWSATSTEGSPPSYTHRQLSDTLRILGAQSVLRLLIDEATEQANSDVVLDIITIMILTTSHSTLQPTTSKRQLTLRDVLQTESQSVDELARTDAPRASTTVRLHRRVEALAAPKAEVGGTENGFMAGVVRNGEPAADIDDVLGEAEKDMATAQGTCITGRLPNPSLPPHTALFCRPDDPSATKPAPATFQSKAPR</sequence>
<protein>
    <recommendedName>
        <fullName evidence="3 9">Mediator of RNA polymerase II transcription subunit 5</fullName>
    </recommendedName>
    <alternativeName>
        <fullName evidence="8 9">Mediator complex subunit 5</fullName>
    </alternativeName>
</protein>